<evidence type="ECO:0000313" key="2">
    <source>
        <dbReference type="EMBL" id="CAB4929801.1"/>
    </source>
</evidence>
<organism evidence="2">
    <name type="scientific">freshwater metagenome</name>
    <dbReference type="NCBI Taxonomy" id="449393"/>
    <lineage>
        <taxon>unclassified sequences</taxon>
        <taxon>metagenomes</taxon>
        <taxon>ecological metagenomes</taxon>
    </lineage>
</organism>
<protein>
    <submittedName>
        <fullName evidence="2">Unannotated protein</fullName>
    </submittedName>
</protein>
<sequence>MGGELVGEQVLDLRSNVDDEARERTGGLRDGGVADEDPEAVGVAVDVVEQGQTRLFEECPGAAAGEGIADGPEQVVHLPVDDNGVQTLLAAEVLVDHRLGDAGFRGDLLDRDDLKALVGKEFSSDVKELLPTLLAAHPDPADRSRPPRFAPMCAREIGDVSERAFVGLLSV</sequence>
<feature type="region of interest" description="Disordered" evidence="1">
    <location>
        <begin position="1"/>
        <end position="36"/>
    </location>
</feature>
<accession>A0A6J7IGF9</accession>
<gene>
    <name evidence="2" type="ORF">UFOPK3720_00660</name>
</gene>
<name>A0A6J7IGF9_9ZZZZ</name>
<reference evidence="2" key="1">
    <citation type="submission" date="2020-05" db="EMBL/GenBank/DDBJ databases">
        <authorList>
            <person name="Chiriac C."/>
            <person name="Salcher M."/>
            <person name="Ghai R."/>
            <person name="Kavagutti S V."/>
        </authorList>
    </citation>
    <scope>NUCLEOTIDE SEQUENCE</scope>
</reference>
<proteinExistence type="predicted"/>
<feature type="compositionally biased region" description="Basic and acidic residues" evidence="1">
    <location>
        <begin position="15"/>
        <end position="27"/>
    </location>
</feature>
<dbReference type="EMBL" id="CAFBNB010000101">
    <property type="protein sequence ID" value="CAB4929801.1"/>
    <property type="molecule type" value="Genomic_DNA"/>
</dbReference>
<evidence type="ECO:0000256" key="1">
    <source>
        <dbReference type="SAM" id="MobiDB-lite"/>
    </source>
</evidence>
<dbReference type="AlphaFoldDB" id="A0A6J7IGF9"/>